<keyword evidence="1" id="KW-0732">Signal</keyword>
<evidence type="ECO:0000313" key="4">
    <source>
        <dbReference type="Proteomes" id="UP000184339"/>
    </source>
</evidence>
<reference evidence="4" key="1">
    <citation type="submission" date="2016-11" db="EMBL/GenBank/DDBJ databases">
        <authorList>
            <person name="Varghese N."/>
            <person name="Submissions S."/>
        </authorList>
    </citation>
    <scope>NUCLEOTIDE SEQUENCE [LARGE SCALE GENOMIC DNA]</scope>
    <source>
        <strain evidence="4">Sac-22</strain>
    </source>
</reference>
<feature type="signal peptide" evidence="1">
    <location>
        <begin position="1"/>
        <end position="18"/>
    </location>
</feature>
<dbReference type="Proteomes" id="UP000184339">
    <property type="component" value="Unassembled WGS sequence"/>
</dbReference>
<gene>
    <name evidence="3" type="ORF">SAMN05192549_101611</name>
</gene>
<keyword evidence="4" id="KW-1185">Reference proteome</keyword>
<accession>A0A1M7IVQ6</accession>
<evidence type="ECO:0000256" key="1">
    <source>
        <dbReference type="SAM" id="SignalP"/>
    </source>
</evidence>
<dbReference type="RefSeq" id="WP_072781216.1">
    <property type="nucleotide sequence ID" value="NZ_FRCX01000001.1"/>
</dbReference>
<sequence>MKPALLIILLLTATASQAQVYKWVDAKGVVHYTDNKFEAGDAPITKLKPNTPPAKPVPEGVTWQERDAEFSRLQQHKLMAPAYRPRQLQASNCLPDARTVCR</sequence>
<proteinExistence type="predicted"/>
<organism evidence="3 4">
    <name type="scientific">Duganella sacchari</name>
    <dbReference type="NCBI Taxonomy" id="551987"/>
    <lineage>
        <taxon>Bacteria</taxon>
        <taxon>Pseudomonadati</taxon>
        <taxon>Pseudomonadota</taxon>
        <taxon>Betaproteobacteria</taxon>
        <taxon>Burkholderiales</taxon>
        <taxon>Oxalobacteraceae</taxon>
        <taxon>Telluria group</taxon>
        <taxon>Duganella</taxon>
    </lineage>
</organism>
<dbReference type="InterPro" id="IPR025392">
    <property type="entry name" value="DUF4124"/>
</dbReference>
<evidence type="ECO:0000259" key="2">
    <source>
        <dbReference type="Pfam" id="PF13511"/>
    </source>
</evidence>
<feature type="domain" description="DUF4124" evidence="2">
    <location>
        <begin position="8"/>
        <end position="59"/>
    </location>
</feature>
<name>A0A1M7IVQ6_9BURK</name>
<dbReference type="AlphaFoldDB" id="A0A1M7IVQ6"/>
<dbReference type="STRING" id="551987.SAMN05192549_101611"/>
<dbReference type="Pfam" id="PF13511">
    <property type="entry name" value="DUF4124"/>
    <property type="match status" value="1"/>
</dbReference>
<feature type="chain" id="PRO_5012816680" description="DUF4124 domain-containing protein" evidence="1">
    <location>
        <begin position="19"/>
        <end position="102"/>
    </location>
</feature>
<evidence type="ECO:0000313" key="3">
    <source>
        <dbReference type="EMBL" id="SHM44840.1"/>
    </source>
</evidence>
<dbReference type="OrthoDB" id="8794394at2"/>
<protein>
    <recommendedName>
        <fullName evidence="2">DUF4124 domain-containing protein</fullName>
    </recommendedName>
</protein>
<dbReference type="EMBL" id="FRCX01000001">
    <property type="protein sequence ID" value="SHM44840.1"/>
    <property type="molecule type" value="Genomic_DNA"/>
</dbReference>